<gene>
    <name evidence="1" type="ORF">RDWZM_000400</name>
</gene>
<dbReference type="EMBL" id="JAPWDV010000001">
    <property type="protein sequence ID" value="KAJ6221855.1"/>
    <property type="molecule type" value="Genomic_DNA"/>
</dbReference>
<proteinExistence type="predicted"/>
<dbReference type="Proteomes" id="UP001142055">
    <property type="component" value="Chromosome 1"/>
</dbReference>
<evidence type="ECO:0000313" key="2">
    <source>
        <dbReference type="Proteomes" id="UP001142055"/>
    </source>
</evidence>
<protein>
    <submittedName>
        <fullName evidence="1">Uncharacterized protein</fullName>
    </submittedName>
</protein>
<accession>A0A9Q0MDN5</accession>
<organism evidence="1 2">
    <name type="scientific">Blomia tropicalis</name>
    <name type="common">Mite</name>
    <dbReference type="NCBI Taxonomy" id="40697"/>
    <lineage>
        <taxon>Eukaryota</taxon>
        <taxon>Metazoa</taxon>
        <taxon>Ecdysozoa</taxon>
        <taxon>Arthropoda</taxon>
        <taxon>Chelicerata</taxon>
        <taxon>Arachnida</taxon>
        <taxon>Acari</taxon>
        <taxon>Acariformes</taxon>
        <taxon>Sarcoptiformes</taxon>
        <taxon>Astigmata</taxon>
        <taxon>Glycyphagoidea</taxon>
        <taxon>Echimyopodidae</taxon>
        <taxon>Blomia</taxon>
    </lineage>
</organism>
<evidence type="ECO:0000313" key="1">
    <source>
        <dbReference type="EMBL" id="KAJ6221855.1"/>
    </source>
</evidence>
<name>A0A9Q0MDN5_BLOTA</name>
<keyword evidence="2" id="KW-1185">Reference proteome</keyword>
<comment type="caution">
    <text evidence="1">The sequence shown here is derived from an EMBL/GenBank/DDBJ whole genome shotgun (WGS) entry which is preliminary data.</text>
</comment>
<reference evidence="1" key="1">
    <citation type="submission" date="2022-12" db="EMBL/GenBank/DDBJ databases">
        <title>Genome assemblies of Blomia tropicalis.</title>
        <authorList>
            <person name="Cui Y."/>
        </authorList>
    </citation>
    <scope>NUCLEOTIDE SEQUENCE</scope>
    <source>
        <tissue evidence="1">Adult mites</tissue>
    </source>
</reference>
<sequence>MALPVFAVANPLLSDAVNSLPLPYITFNDSGIIVDRRHRHSTTTTRPISTWLSIIDERNQRPESNSIIRFETIGTRSYHNNGFTTHSNELQSSEIDQDDNIQTNYSAKRIMPSYTVDDRYQWICFDSINRYPTIDNETQWTLNKLFQLNSNIWSMKSFKNLNQTQPTIKLCVRRATNYDLSHLNKNGKVAINVDDQQNVRIKKKLKRQQQQLPKRRDDRTTTNLISNDRTVQMATSTIHNNNNFGNNKLV</sequence>
<dbReference type="AlphaFoldDB" id="A0A9Q0MDN5"/>